<evidence type="ECO:0000256" key="2">
    <source>
        <dbReference type="ARBA" id="ARBA00007613"/>
    </source>
</evidence>
<protein>
    <submittedName>
        <fullName evidence="9">TolC family protein</fullName>
    </submittedName>
</protein>
<keyword evidence="4" id="KW-1134">Transmembrane beta strand</keyword>
<comment type="subcellular location">
    <subcellularLocation>
        <location evidence="1">Cell outer membrane</location>
    </subcellularLocation>
</comment>
<keyword evidence="7" id="KW-0998">Cell outer membrane</keyword>
<comment type="similarity">
    <text evidence="2">Belongs to the outer membrane factor (OMF) (TC 1.B.17) family.</text>
</comment>
<evidence type="ECO:0000256" key="8">
    <source>
        <dbReference type="SAM" id="SignalP"/>
    </source>
</evidence>
<sequence length="456" mass="51606">MIKQLWTGLIAVFLFSSSGFAQGIIENDHPFTLQECIKLGLKHNTDIKKAQLDESAADFQRKEITGSGMPQINAYGNYNNFLDVFPQAIPGGVLNPESDPNGVDVISFGVPQSIKAGFQINQLLFSQSYLVGLKAVQSSEEFYRLLTQKTEEDIIYDISLNYYGVIATQLQLNNLQANHDKLSRLEKIIKAQYENDLARKVDHNRVKVNLTTLETQMDNLEIVIEQRTNYLKLVMGLPVDVDLELAPYDFNDQNLPVRSLAANAQLSDRYDLQVLDKQLELNALNIKNIQSGYYPTLSAFADLNYNAFSREFDFISDSHVWYRGSLVGLKLSLPIFDGFQKKNKIAQARVKSEKLKQDQFMTEQAARAEYLNARKKLGNSLKSLHAQESNLDLSEDVFDQTEKLYKEGLAPLTDLLDAETALREARSAFYNQIINVKTAQADLYKSTGNIEKIYQP</sequence>
<evidence type="ECO:0000256" key="4">
    <source>
        <dbReference type="ARBA" id="ARBA00022452"/>
    </source>
</evidence>
<keyword evidence="10" id="KW-1185">Reference proteome</keyword>
<dbReference type="Proteomes" id="UP001589654">
    <property type="component" value="Unassembled WGS sequence"/>
</dbReference>
<dbReference type="InterPro" id="IPR051906">
    <property type="entry name" value="TolC-like"/>
</dbReference>
<dbReference type="EMBL" id="JBHMEW010000033">
    <property type="protein sequence ID" value="MFB9210968.1"/>
    <property type="molecule type" value="Genomic_DNA"/>
</dbReference>
<dbReference type="PANTHER" id="PTHR30026">
    <property type="entry name" value="OUTER MEMBRANE PROTEIN TOLC"/>
    <property type="match status" value="1"/>
</dbReference>
<evidence type="ECO:0000256" key="3">
    <source>
        <dbReference type="ARBA" id="ARBA00022448"/>
    </source>
</evidence>
<evidence type="ECO:0000256" key="5">
    <source>
        <dbReference type="ARBA" id="ARBA00022692"/>
    </source>
</evidence>
<reference evidence="9 10" key="1">
    <citation type="submission" date="2024-09" db="EMBL/GenBank/DDBJ databases">
        <authorList>
            <person name="Sun Q."/>
            <person name="Mori K."/>
        </authorList>
    </citation>
    <scope>NUCLEOTIDE SEQUENCE [LARGE SCALE GENOMIC DNA]</scope>
    <source>
        <strain evidence="9 10">CECT 7682</strain>
    </source>
</reference>
<keyword evidence="3" id="KW-0813">Transport</keyword>
<accession>A0ABV5J2F3</accession>
<evidence type="ECO:0000256" key="7">
    <source>
        <dbReference type="ARBA" id="ARBA00023237"/>
    </source>
</evidence>
<dbReference type="Gene3D" id="1.20.1600.10">
    <property type="entry name" value="Outer membrane efflux proteins (OEP)"/>
    <property type="match status" value="1"/>
</dbReference>
<keyword evidence="6" id="KW-0472">Membrane</keyword>
<organism evidence="9 10">
    <name type="scientific">Echinicola jeungdonensis</name>
    <dbReference type="NCBI Taxonomy" id="709343"/>
    <lineage>
        <taxon>Bacteria</taxon>
        <taxon>Pseudomonadati</taxon>
        <taxon>Bacteroidota</taxon>
        <taxon>Cytophagia</taxon>
        <taxon>Cytophagales</taxon>
        <taxon>Cyclobacteriaceae</taxon>
        <taxon>Echinicola</taxon>
    </lineage>
</organism>
<dbReference type="Pfam" id="PF02321">
    <property type="entry name" value="OEP"/>
    <property type="match status" value="1"/>
</dbReference>
<dbReference type="SUPFAM" id="SSF56954">
    <property type="entry name" value="Outer membrane efflux proteins (OEP)"/>
    <property type="match status" value="1"/>
</dbReference>
<evidence type="ECO:0000313" key="10">
    <source>
        <dbReference type="Proteomes" id="UP001589654"/>
    </source>
</evidence>
<dbReference type="RefSeq" id="WP_290247780.1">
    <property type="nucleotide sequence ID" value="NZ_JAUFQT010000001.1"/>
</dbReference>
<evidence type="ECO:0000313" key="9">
    <source>
        <dbReference type="EMBL" id="MFB9210968.1"/>
    </source>
</evidence>
<gene>
    <name evidence="9" type="ORF">ACFFUR_04055</name>
</gene>
<feature type="signal peptide" evidence="8">
    <location>
        <begin position="1"/>
        <end position="21"/>
    </location>
</feature>
<evidence type="ECO:0000256" key="1">
    <source>
        <dbReference type="ARBA" id="ARBA00004442"/>
    </source>
</evidence>
<keyword evidence="8" id="KW-0732">Signal</keyword>
<comment type="caution">
    <text evidence="9">The sequence shown here is derived from an EMBL/GenBank/DDBJ whole genome shotgun (WGS) entry which is preliminary data.</text>
</comment>
<feature type="chain" id="PRO_5045690509" evidence="8">
    <location>
        <begin position="22"/>
        <end position="456"/>
    </location>
</feature>
<proteinExistence type="inferred from homology"/>
<keyword evidence="5" id="KW-0812">Transmembrane</keyword>
<dbReference type="PANTHER" id="PTHR30026:SF20">
    <property type="entry name" value="OUTER MEMBRANE PROTEIN TOLC"/>
    <property type="match status" value="1"/>
</dbReference>
<name>A0ABV5J2F3_9BACT</name>
<evidence type="ECO:0000256" key="6">
    <source>
        <dbReference type="ARBA" id="ARBA00023136"/>
    </source>
</evidence>
<dbReference type="InterPro" id="IPR003423">
    <property type="entry name" value="OMP_efflux"/>
</dbReference>